<feature type="region of interest" description="Disordered" evidence="1">
    <location>
        <begin position="1"/>
        <end position="123"/>
    </location>
</feature>
<keyword evidence="3" id="KW-1185">Reference proteome</keyword>
<accession>A0ABQ3Y8W6</accession>
<gene>
    <name evidence="2" type="ORF">Ade02nite_50540</name>
</gene>
<evidence type="ECO:0000313" key="2">
    <source>
        <dbReference type="EMBL" id="GID76413.1"/>
    </source>
</evidence>
<protein>
    <submittedName>
        <fullName evidence="2">Uncharacterized protein</fullName>
    </submittedName>
</protein>
<dbReference type="EMBL" id="BOMI01000100">
    <property type="protein sequence ID" value="GID76413.1"/>
    <property type="molecule type" value="Genomic_DNA"/>
</dbReference>
<proteinExistence type="predicted"/>
<sequence length="123" mass="12441">MTGGAPDPVGGSAAGAPGPGNAPIGAPAVTRPGPAGSGAVRSRPARVPRPSWLPDDPVGPDRHQVPQPAQTQGAPRRARGPEAPVGYEPDNAWQVAEGVAPVIVPDRNDDRHDPGPQVIGRRG</sequence>
<name>A0ABQ3Y8W6_9ACTN</name>
<organism evidence="2 3">
    <name type="scientific">Paractinoplanes deccanensis</name>
    <dbReference type="NCBI Taxonomy" id="113561"/>
    <lineage>
        <taxon>Bacteria</taxon>
        <taxon>Bacillati</taxon>
        <taxon>Actinomycetota</taxon>
        <taxon>Actinomycetes</taxon>
        <taxon>Micromonosporales</taxon>
        <taxon>Micromonosporaceae</taxon>
        <taxon>Paractinoplanes</taxon>
    </lineage>
</organism>
<comment type="caution">
    <text evidence="2">The sequence shown here is derived from an EMBL/GenBank/DDBJ whole genome shotgun (WGS) entry which is preliminary data.</text>
</comment>
<evidence type="ECO:0000313" key="3">
    <source>
        <dbReference type="Proteomes" id="UP000609879"/>
    </source>
</evidence>
<evidence type="ECO:0000256" key="1">
    <source>
        <dbReference type="SAM" id="MobiDB-lite"/>
    </source>
</evidence>
<reference evidence="2 3" key="1">
    <citation type="submission" date="2021-01" db="EMBL/GenBank/DDBJ databases">
        <title>Whole genome shotgun sequence of Actinoplanes deccanensis NBRC 13994.</title>
        <authorList>
            <person name="Komaki H."/>
            <person name="Tamura T."/>
        </authorList>
    </citation>
    <scope>NUCLEOTIDE SEQUENCE [LARGE SCALE GENOMIC DNA]</scope>
    <source>
        <strain evidence="2 3">NBRC 13994</strain>
    </source>
</reference>
<feature type="compositionally biased region" description="Low complexity" evidence="1">
    <location>
        <begin position="1"/>
        <end position="28"/>
    </location>
</feature>
<dbReference type="Proteomes" id="UP000609879">
    <property type="component" value="Unassembled WGS sequence"/>
</dbReference>